<dbReference type="AlphaFoldDB" id="A0A1W2TN90"/>
<feature type="compositionally biased region" description="Basic and acidic residues" evidence="1">
    <location>
        <begin position="12"/>
        <end position="21"/>
    </location>
</feature>
<dbReference type="OrthoDB" id="27237at2759"/>
<feature type="compositionally biased region" description="Acidic residues" evidence="1">
    <location>
        <begin position="438"/>
        <end position="467"/>
    </location>
</feature>
<reference evidence="2" key="1">
    <citation type="submission" date="2016-03" db="EMBL/GenBank/DDBJ databases">
        <title>Draft genome sequence of Rosellinia necatrix.</title>
        <authorList>
            <person name="Kanematsu S."/>
        </authorList>
    </citation>
    <scope>NUCLEOTIDE SEQUENCE [LARGE SCALE GENOMIC DNA]</scope>
    <source>
        <strain evidence="2">W97</strain>
    </source>
</reference>
<dbReference type="PANTHER" id="PTHR13060">
    <property type="entry name" value="SGT1 PROTEIN HSGT1 SUPPRESSOR OF GCR2"/>
    <property type="match status" value="1"/>
</dbReference>
<organism evidence="2">
    <name type="scientific">Rosellinia necatrix</name>
    <name type="common">White root-rot fungus</name>
    <dbReference type="NCBI Taxonomy" id="77044"/>
    <lineage>
        <taxon>Eukaryota</taxon>
        <taxon>Fungi</taxon>
        <taxon>Dikarya</taxon>
        <taxon>Ascomycota</taxon>
        <taxon>Pezizomycotina</taxon>
        <taxon>Sordariomycetes</taxon>
        <taxon>Xylariomycetidae</taxon>
        <taxon>Xylariales</taxon>
        <taxon>Xylariaceae</taxon>
        <taxon>Rosellinia</taxon>
    </lineage>
</organism>
<accession>A0A1W2TN90</accession>
<protein>
    <recommendedName>
        <fullName evidence="4">Regulatory factor Sgt1</fullName>
    </recommendedName>
</protein>
<feature type="region of interest" description="Disordered" evidence="1">
    <location>
        <begin position="1"/>
        <end position="21"/>
    </location>
</feature>
<dbReference type="Pfam" id="PF07093">
    <property type="entry name" value="SGT1"/>
    <property type="match status" value="1"/>
</dbReference>
<evidence type="ECO:0000256" key="1">
    <source>
        <dbReference type="SAM" id="MobiDB-lite"/>
    </source>
</evidence>
<dbReference type="STRING" id="77044.A0A1W2TN90"/>
<feature type="compositionally biased region" description="Basic and acidic residues" evidence="1">
    <location>
        <begin position="468"/>
        <end position="482"/>
    </location>
</feature>
<gene>
    <name evidence="2" type="ORF">SAMD00023353_4100750</name>
</gene>
<keyword evidence="3" id="KW-1185">Reference proteome</keyword>
<evidence type="ECO:0000313" key="3">
    <source>
        <dbReference type="Proteomes" id="UP000054516"/>
    </source>
</evidence>
<dbReference type="EMBL" id="DF977486">
    <property type="protein sequence ID" value="GAP89832.1"/>
    <property type="molecule type" value="Genomic_DNA"/>
</dbReference>
<dbReference type="PANTHER" id="PTHR13060:SF0">
    <property type="entry name" value="PROTEIN ECDYSONELESS HOMOLOG"/>
    <property type="match status" value="1"/>
</dbReference>
<proteinExistence type="predicted"/>
<feature type="region of interest" description="Disordered" evidence="1">
    <location>
        <begin position="545"/>
        <end position="578"/>
    </location>
</feature>
<sequence>MGVQEGDEEGDDTSRHGVEPLHRSLPDNCVEYILFVLDGTLEPRRLLTELESIRRTAVQLCAAVAGDYIWQRDSFQLQVERDAGLVYLHGRTDYGDSIEDEWLIVYLLRRLSTTFPSLWVRVFDSDGEFLLVEAANVVPKWLNPEIDSNRVWIQGGKLQLLPLSASSGVKRPLSLREAVDYISLHPGALVHSPFIEAEAFYRLEKYPENIKDSMHHSLVTIPRKLAYILHEQPAAIAPAIEAFYLRDPISLKPLMAASPDLHFPPNDLVTVSVRFTKVLFAQVKSQRFDAPPLWSPIVKSTEDNADPIPEQEWKKLERLEMGMKVTSGFEMAAASANGNNNRLAREFAILLEDTEEDGGEVLPTDEDIASWPNVHLEDDEAWLDINFEDFENELEGKQRDKGAGKNGFGDANAQADLRKIVSRFEDFLNDETAGLDGAELEDMDHDNDEEDEVATEDDEDDSSDDEDKAVSFDEDQFNRMMREMMGLPPLGETRLSPADPQNSVRGKGAAGRAVEDEEDEDIRQLAAQMEAELKGLGALKLDAKPGGARALDSKETAAIQNRGKGGVEHEGDESGDEEVDIDYNLAKNLLESFKSQAGLAGPAGNLLGLMGMKLPRDEDDEQGGGNT</sequence>
<name>A0A1W2TN90_ROSNE</name>
<dbReference type="InterPro" id="IPR010770">
    <property type="entry name" value="Ecd"/>
</dbReference>
<feature type="region of interest" description="Disordered" evidence="1">
    <location>
        <begin position="435"/>
        <end position="520"/>
    </location>
</feature>
<evidence type="ECO:0000313" key="2">
    <source>
        <dbReference type="EMBL" id="GAP89832.1"/>
    </source>
</evidence>
<feature type="compositionally biased region" description="Acidic residues" evidence="1">
    <location>
        <begin position="1"/>
        <end position="11"/>
    </location>
</feature>
<dbReference type="GO" id="GO:0005634">
    <property type="term" value="C:nucleus"/>
    <property type="evidence" value="ECO:0007669"/>
    <property type="project" value="TreeGrafter"/>
</dbReference>
<dbReference type="Proteomes" id="UP000054516">
    <property type="component" value="Unassembled WGS sequence"/>
</dbReference>
<evidence type="ECO:0008006" key="4">
    <source>
        <dbReference type="Google" id="ProtNLM"/>
    </source>
</evidence>
<dbReference type="OMA" id="TKDYIWQ"/>